<evidence type="ECO:0000313" key="3">
    <source>
        <dbReference type="Proteomes" id="UP000473014"/>
    </source>
</evidence>
<sequence>MFDAISYRTLFSWVLVGSGRPISPSDRNGNGCGAGPPTGRGSCRATGRQSDGNKPPPGEVVLHLTDIHGDVALRLPLGAGKAPVALDNDEYGNPRTGRSAVRYGRLGPQQRSAETLTGLTLTGVRLYAPTRGRFLRTDPVHGGSANAYDYSNADPCDASDTDGLRPRGGKRRIGNGYGMRILTGRRGGGVAKNGYRYMGSYINVQVTGFANRYFAKNATQAETWGVKPRAGAGRWSSPKQEELVHAVEDPVGGPPQHPGEARDSGPDRRQGQGVGTERLRGHHDRLVHSQVTRVVRG</sequence>
<keyword evidence="3" id="KW-1185">Reference proteome</keyword>
<feature type="region of interest" description="Disordered" evidence="1">
    <location>
        <begin position="22"/>
        <end position="58"/>
    </location>
</feature>
<feature type="region of interest" description="Disordered" evidence="1">
    <location>
        <begin position="248"/>
        <end position="283"/>
    </location>
</feature>
<reference evidence="2 3" key="1">
    <citation type="submission" date="2019-11" db="EMBL/GenBank/DDBJ databases">
        <authorList>
            <person name="Yuan L."/>
        </authorList>
    </citation>
    <scope>NUCLEOTIDE SEQUENCE [LARGE SCALE GENOMIC DNA]</scope>
    <source>
        <strain evidence="2 3">TRM43335</strain>
    </source>
</reference>
<dbReference type="Gene3D" id="2.180.10.10">
    <property type="entry name" value="RHS repeat-associated core"/>
    <property type="match status" value="1"/>
</dbReference>
<evidence type="ECO:0008006" key="4">
    <source>
        <dbReference type="Google" id="ProtNLM"/>
    </source>
</evidence>
<dbReference type="EMBL" id="WIXO01000001">
    <property type="protein sequence ID" value="MTE21877.1"/>
    <property type="molecule type" value="Genomic_DNA"/>
</dbReference>
<comment type="caution">
    <text evidence="2">The sequence shown here is derived from an EMBL/GenBank/DDBJ whole genome shotgun (WGS) entry which is preliminary data.</text>
</comment>
<name>A0A6G2BHW1_9ACTN</name>
<accession>A0A6G2BHW1</accession>
<organism evidence="2 3">
    <name type="scientific">Streptomyces taklimakanensis</name>
    <dbReference type="NCBI Taxonomy" id="2569853"/>
    <lineage>
        <taxon>Bacteria</taxon>
        <taxon>Bacillati</taxon>
        <taxon>Actinomycetota</taxon>
        <taxon>Actinomycetes</taxon>
        <taxon>Kitasatosporales</taxon>
        <taxon>Streptomycetaceae</taxon>
        <taxon>Streptomyces</taxon>
    </lineage>
</organism>
<protein>
    <recommendedName>
        <fullName evidence="4">RHS repeat-associated core domain-containing protein</fullName>
    </recommendedName>
</protein>
<dbReference type="NCBIfam" id="TIGR03696">
    <property type="entry name" value="Rhs_assc_core"/>
    <property type="match status" value="1"/>
</dbReference>
<gene>
    <name evidence="2" type="ORF">F0L17_22725</name>
</gene>
<dbReference type="InterPro" id="IPR022385">
    <property type="entry name" value="Rhs_assc_core"/>
</dbReference>
<feature type="compositionally biased region" description="Basic and acidic residues" evidence="1">
    <location>
        <begin position="259"/>
        <end position="270"/>
    </location>
</feature>
<dbReference type="Proteomes" id="UP000473014">
    <property type="component" value="Unassembled WGS sequence"/>
</dbReference>
<evidence type="ECO:0000256" key="1">
    <source>
        <dbReference type="SAM" id="MobiDB-lite"/>
    </source>
</evidence>
<proteinExistence type="predicted"/>
<dbReference type="AlphaFoldDB" id="A0A6G2BHW1"/>
<evidence type="ECO:0000313" key="2">
    <source>
        <dbReference type="EMBL" id="MTE21877.1"/>
    </source>
</evidence>
<feature type="region of interest" description="Disordered" evidence="1">
    <location>
        <begin position="138"/>
        <end position="173"/>
    </location>
</feature>